<accession>A0A5B7IKN9</accession>
<dbReference type="EMBL" id="VSRR010059046">
    <property type="protein sequence ID" value="MPC82177.1"/>
    <property type="molecule type" value="Genomic_DNA"/>
</dbReference>
<keyword evidence="2" id="KW-1185">Reference proteome</keyword>
<sequence length="95" mass="10543">MNHGHLRYPHTCSSLVHTLPPRGLLRKETPQRHRAYKTAAICRLPSAPPLLYSSAPPPNTPPFLFGIFPITLDWPHQSPLPGTPGRSQSFRASLS</sequence>
<evidence type="ECO:0000313" key="2">
    <source>
        <dbReference type="Proteomes" id="UP000324222"/>
    </source>
</evidence>
<evidence type="ECO:0000313" key="1">
    <source>
        <dbReference type="EMBL" id="MPC82177.1"/>
    </source>
</evidence>
<proteinExistence type="predicted"/>
<dbReference type="Proteomes" id="UP000324222">
    <property type="component" value="Unassembled WGS sequence"/>
</dbReference>
<dbReference type="AlphaFoldDB" id="A0A5B7IKN9"/>
<protein>
    <submittedName>
        <fullName evidence="1">Uncharacterized protein</fullName>
    </submittedName>
</protein>
<comment type="caution">
    <text evidence="1">The sequence shown here is derived from an EMBL/GenBank/DDBJ whole genome shotgun (WGS) entry which is preliminary data.</text>
</comment>
<organism evidence="1 2">
    <name type="scientific">Portunus trituberculatus</name>
    <name type="common">Swimming crab</name>
    <name type="synonym">Neptunus trituberculatus</name>
    <dbReference type="NCBI Taxonomy" id="210409"/>
    <lineage>
        <taxon>Eukaryota</taxon>
        <taxon>Metazoa</taxon>
        <taxon>Ecdysozoa</taxon>
        <taxon>Arthropoda</taxon>
        <taxon>Crustacea</taxon>
        <taxon>Multicrustacea</taxon>
        <taxon>Malacostraca</taxon>
        <taxon>Eumalacostraca</taxon>
        <taxon>Eucarida</taxon>
        <taxon>Decapoda</taxon>
        <taxon>Pleocyemata</taxon>
        <taxon>Brachyura</taxon>
        <taxon>Eubrachyura</taxon>
        <taxon>Portunoidea</taxon>
        <taxon>Portunidae</taxon>
        <taxon>Portuninae</taxon>
        <taxon>Portunus</taxon>
    </lineage>
</organism>
<name>A0A5B7IKN9_PORTR</name>
<reference evidence="1 2" key="1">
    <citation type="submission" date="2019-05" db="EMBL/GenBank/DDBJ databases">
        <title>Another draft genome of Portunus trituberculatus and its Hox gene families provides insights of decapod evolution.</title>
        <authorList>
            <person name="Jeong J.-H."/>
            <person name="Song I."/>
            <person name="Kim S."/>
            <person name="Choi T."/>
            <person name="Kim D."/>
            <person name="Ryu S."/>
            <person name="Kim W."/>
        </authorList>
    </citation>
    <scope>NUCLEOTIDE SEQUENCE [LARGE SCALE GENOMIC DNA]</scope>
    <source>
        <tissue evidence="1">Muscle</tissue>
    </source>
</reference>
<gene>
    <name evidence="1" type="ORF">E2C01_076824</name>
</gene>